<evidence type="ECO:0000256" key="1">
    <source>
        <dbReference type="ARBA" id="ARBA00004370"/>
    </source>
</evidence>
<dbReference type="GO" id="GO:0005886">
    <property type="term" value="C:plasma membrane"/>
    <property type="evidence" value="ECO:0007669"/>
    <property type="project" value="TreeGrafter"/>
</dbReference>
<feature type="region of interest" description="Disordered" evidence="8">
    <location>
        <begin position="763"/>
        <end position="787"/>
    </location>
</feature>
<feature type="compositionally biased region" description="Low complexity" evidence="8">
    <location>
        <begin position="492"/>
        <end position="516"/>
    </location>
</feature>
<organism evidence="10 11">
    <name type="scientific">Edaphochlamys debaryana</name>
    <dbReference type="NCBI Taxonomy" id="47281"/>
    <lineage>
        <taxon>Eukaryota</taxon>
        <taxon>Viridiplantae</taxon>
        <taxon>Chlorophyta</taxon>
        <taxon>core chlorophytes</taxon>
        <taxon>Chlorophyceae</taxon>
        <taxon>CS clade</taxon>
        <taxon>Chlamydomonadales</taxon>
        <taxon>Chlamydomonadales incertae sedis</taxon>
        <taxon>Edaphochlamys</taxon>
    </lineage>
</organism>
<comment type="caution">
    <text evidence="10">The sequence shown here is derived from an EMBL/GenBank/DDBJ whole genome shotgun (WGS) entry which is preliminary data.</text>
</comment>
<dbReference type="GO" id="GO:0000166">
    <property type="term" value="F:nucleotide binding"/>
    <property type="evidence" value="ECO:0007669"/>
    <property type="project" value="UniProtKB-KW"/>
</dbReference>
<feature type="compositionally biased region" description="Basic and acidic residues" evidence="8">
    <location>
        <begin position="450"/>
        <end position="460"/>
    </location>
</feature>
<keyword evidence="2" id="KW-0812">Transmembrane</keyword>
<feature type="region of interest" description="Disordered" evidence="8">
    <location>
        <begin position="371"/>
        <end position="401"/>
    </location>
</feature>
<dbReference type="GO" id="GO:0001653">
    <property type="term" value="F:peptide receptor activity"/>
    <property type="evidence" value="ECO:0007669"/>
    <property type="project" value="TreeGrafter"/>
</dbReference>
<gene>
    <name evidence="10" type="ORF">HYH03_011217</name>
</gene>
<dbReference type="Pfam" id="PF00211">
    <property type="entry name" value="Guanylate_cyc"/>
    <property type="match status" value="1"/>
</dbReference>
<dbReference type="InterPro" id="IPR001054">
    <property type="entry name" value="A/G_cyclase"/>
</dbReference>
<dbReference type="CDD" id="cd07302">
    <property type="entry name" value="CHD"/>
    <property type="match status" value="1"/>
</dbReference>
<feature type="domain" description="Guanylate cyclase" evidence="9">
    <location>
        <begin position="1291"/>
        <end position="1433"/>
    </location>
</feature>
<feature type="region of interest" description="Disordered" evidence="8">
    <location>
        <begin position="1252"/>
        <end position="1274"/>
    </location>
</feature>
<evidence type="ECO:0000256" key="2">
    <source>
        <dbReference type="ARBA" id="ARBA00022692"/>
    </source>
</evidence>
<keyword evidence="3" id="KW-0547">Nucleotide-binding</keyword>
<feature type="region of interest" description="Disordered" evidence="8">
    <location>
        <begin position="995"/>
        <end position="1018"/>
    </location>
</feature>
<evidence type="ECO:0000256" key="4">
    <source>
        <dbReference type="ARBA" id="ARBA00022989"/>
    </source>
</evidence>
<dbReference type="PANTHER" id="PTHR11920">
    <property type="entry name" value="GUANYLYL CYCLASE"/>
    <property type="match status" value="1"/>
</dbReference>
<feature type="region of interest" description="Disordered" evidence="8">
    <location>
        <begin position="847"/>
        <end position="892"/>
    </location>
</feature>
<feature type="region of interest" description="Disordered" evidence="8">
    <location>
        <begin position="172"/>
        <end position="194"/>
    </location>
</feature>
<dbReference type="GO" id="GO:0007168">
    <property type="term" value="P:receptor guanylyl cyclase signaling pathway"/>
    <property type="evidence" value="ECO:0007669"/>
    <property type="project" value="TreeGrafter"/>
</dbReference>
<feature type="compositionally biased region" description="Basic and acidic residues" evidence="8">
    <location>
        <begin position="469"/>
        <end position="488"/>
    </location>
</feature>
<dbReference type="GO" id="GO:0004383">
    <property type="term" value="F:guanylate cyclase activity"/>
    <property type="evidence" value="ECO:0007669"/>
    <property type="project" value="TreeGrafter"/>
</dbReference>
<reference evidence="10" key="1">
    <citation type="journal article" date="2020" name="bioRxiv">
        <title>Comparative genomics of Chlamydomonas.</title>
        <authorList>
            <person name="Craig R.J."/>
            <person name="Hasan A.R."/>
            <person name="Ness R.W."/>
            <person name="Keightley P.D."/>
        </authorList>
    </citation>
    <scope>NUCLEOTIDE SEQUENCE</scope>
    <source>
        <strain evidence="10">CCAP 11/70</strain>
    </source>
</reference>
<keyword evidence="5" id="KW-0472">Membrane</keyword>
<evidence type="ECO:0000256" key="7">
    <source>
        <dbReference type="RuleBase" id="RU000405"/>
    </source>
</evidence>
<feature type="region of interest" description="Disordered" evidence="8">
    <location>
        <begin position="52"/>
        <end position="90"/>
    </location>
</feature>
<keyword evidence="11" id="KW-1185">Reference proteome</keyword>
<evidence type="ECO:0000313" key="10">
    <source>
        <dbReference type="EMBL" id="KAG2490262.1"/>
    </source>
</evidence>
<dbReference type="OrthoDB" id="548029at2759"/>
<feature type="compositionally biased region" description="Basic and acidic residues" evidence="8">
    <location>
        <begin position="382"/>
        <end position="396"/>
    </location>
</feature>
<proteinExistence type="inferred from homology"/>
<dbReference type="Proteomes" id="UP000612055">
    <property type="component" value="Unassembled WGS sequence"/>
</dbReference>
<dbReference type="SUPFAM" id="SSF55073">
    <property type="entry name" value="Nucleotide cyclase"/>
    <property type="match status" value="1"/>
</dbReference>
<keyword evidence="6 7" id="KW-0456">Lyase</keyword>
<feature type="region of interest" description="Disordered" evidence="8">
    <location>
        <begin position="933"/>
        <end position="955"/>
    </location>
</feature>
<evidence type="ECO:0000256" key="8">
    <source>
        <dbReference type="SAM" id="MobiDB-lite"/>
    </source>
</evidence>
<feature type="compositionally biased region" description="Gly residues" evidence="8">
    <location>
        <begin position="1001"/>
        <end position="1010"/>
    </location>
</feature>
<dbReference type="InterPro" id="IPR018297">
    <property type="entry name" value="A/G_cyclase_CS"/>
</dbReference>
<comment type="similarity">
    <text evidence="7">Belongs to the adenylyl cyclase class-4/guanylyl cyclase family.</text>
</comment>
<sequence>MQQCWREDPGGGGGPFDDPGGRSIEDAPLGALLIRLSFDTPEAGAVQHARFQDKGVNARAPRSADGRGGGTAASAAVTQPRAGTPGREGPSGRLLDLAWEGLPACVTVFTAEGAVAFQNAASRTYMGIFSCLSTHPNRCRAANALGLDTLLTATPSCADLLRLLSPPGGGILSANPSAGRSRRGAGLDSTGDDGKGDYCDGGGDVAAPVGGRGDCVRQVEAAEVRIEVDGCEGGGGSNMLSRLFALDPSKLEQLLEATQLLGPTVSPGAWEGIVPVPALMASPSARPTTSATLLDCAARAHSAALVSGDGSGEGLAGPSPDGVREASSLLLGATAFSPRRLALGRNSAAIAMAHGPLRPTGDGAPAASGLGGVGGGQQARQAQHETVEAQHAREEAPSCSEGWGAEDCAAVISEARARATRRCSEVLYVPVSYGPTSRKADGPAPVSDVARNRSSEDRAGQDPTQTHMRLLEDSAGRAPADEGSRDRQQLTPGAPLGRSLSLLGLSLPPESAPLLGQPSSARVARDSPAPQSISHESTVGAAASKQSDGLREYPCTDGAVQSGSGILLRSVLTLDPPACLLGEAGFSGLSSSGTASRQRPKDRRLSSAQRFTSTCPLATSTWGLLLNTQTQALEAATQAVSTGQGAVSSCLREVERRESFGGTLQYLVPSREASTDVFSTGSHAAANPTAPLRSGSLRPCHSPAAAWAHAPAPTSAVPGALLTPSLASGDANLPGARLLDTHTSAAGFASGAAAAAAAGAAASHSRPSGAGATGEERSSCSDTLGPLLSTLEPIRTVSGRWRRPSRSCTTVLPGRPTAVQPPIVGPAQPALTLALTPPGEAEALLAGVGPQDAGPNERPTPKLTRCASQSLSQARGGGDTREHQCAPQSEDASNCGRYGAIGSGGRLGSSLAARRTQQRLGLLSPLILGLGGPGLGPGSPGTSQASSPTSRDGFAAAACTESGGARAALAQGSAPRLLQFATSLNTAPLPILGAPSLNGGNSEGGSGSGAASGSRAERGSVFRARSTIAPVSVVSGCTASVHRNRAQRAAPRRTGSVCLESGGLGGGPGGAGRNATSPQLELPPSSLVSASVLGNQTGFACSAALSSRNTETAPLPLAKCDGLPSLVDGVYEQAMSYLQDPDRPAILIGNGPPGEIQQHASNLDLDLDQESEEHPAVAGHEQPRLAWHEVHAAAVEDPDSGARYLVVMQRDVTAKVEAERHIAQVAEIEHRLLEQVFPRHVLAYMTEEGCQPAAAPEDEGPGADNAAPSTPTWRPQVRDCTRLATWHLQVTILFADIQGFTPMCKQLPACVVMKFLNDLFVRFDSLLDVHGVYKVETIGDCYVVAGGLIAEDGDGMAAVQGGGVSDPRQADQVFSFAQAMLHAAAAVTLPTTGEPVRIRVGIHSGPVVSGVVGTRMPRFCLFGDTVNTASRMESTSQAGAIHASSDTFALLSPDQRRGWAPTGGIEVKGKGRMDTHLWGGSAAAADLEYGKA</sequence>
<dbReference type="PANTHER" id="PTHR11920:SF335">
    <property type="entry name" value="GUANYLATE CYCLASE"/>
    <property type="match status" value="1"/>
</dbReference>
<comment type="subcellular location">
    <subcellularLocation>
        <location evidence="1">Membrane</location>
    </subcellularLocation>
</comment>
<evidence type="ECO:0000259" key="9">
    <source>
        <dbReference type="PROSITE" id="PS50125"/>
    </source>
</evidence>
<dbReference type="PROSITE" id="PS50125">
    <property type="entry name" value="GUANYLATE_CYCLASE_2"/>
    <property type="match status" value="1"/>
</dbReference>
<dbReference type="InterPro" id="IPR029787">
    <property type="entry name" value="Nucleotide_cyclase"/>
</dbReference>
<feature type="region of interest" description="Disordered" evidence="8">
    <location>
        <begin position="589"/>
        <end position="608"/>
    </location>
</feature>
<dbReference type="Gene3D" id="3.30.70.1230">
    <property type="entry name" value="Nucleotide cyclase"/>
    <property type="match status" value="1"/>
</dbReference>
<evidence type="ECO:0000256" key="5">
    <source>
        <dbReference type="ARBA" id="ARBA00023136"/>
    </source>
</evidence>
<evidence type="ECO:0000313" key="11">
    <source>
        <dbReference type="Proteomes" id="UP000612055"/>
    </source>
</evidence>
<dbReference type="SMART" id="SM00044">
    <property type="entry name" value="CYCc"/>
    <property type="match status" value="1"/>
</dbReference>
<dbReference type="InterPro" id="IPR050401">
    <property type="entry name" value="Cyclic_nucleotide_synthase"/>
</dbReference>
<name>A0A835XS96_9CHLO</name>
<dbReference type="EMBL" id="JAEHOE010000063">
    <property type="protein sequence ID" value="KAG2490262.1"/>
    <property type="molecule type" value="Genomic_DNA"/>
</dbReference>
<evidence type="ECO:0000256" key="3">
    <source>
        <dbReference type="ARBA" id="ARBA00022741"/>
    </source>
</evidence>
<dbReference type="GO" id="GO:0035556">
    <property type="term" value="P:intracellular signal transduction"/>
    <property type="evidence" value="ECO:0007669"/>
    <property type="project" value="InterPro"/>
</dbReference>
<keyword evidence="4" id="KW-1133">Transmembrane helix</keyword>
<feature type="region of interest" description="Disordered" evidence="8">
    <location>
        <begin position="1"/>
        <end position="24"/>
    </location>
</feature>
<accession>A0A835XS96</accession>
<evidence type="ECO:0000256" key="6">
    <source>
        <dbReference type="ARBA" id="ARBA00023239"/>
    </source>
</evidence>
<feature type="region of interest" description="Disordered" evidence="8">
    <location>
        <begin position="433"/>
        <end position="550"/>
    </location>
</feature>
<dbReference type="GO" id="GO:0004016">
    <property type="term" value="F:adenylate cyclase activity"/>
    <property type="evidence" value="ECO:0007669"/>
    <property type="project" value="TreeGrafter"/>
</dbReference>
<dbReference type="PROSITE" id="PS00452">
    <property type="entry name" value="GUANYLATE_CYCLASE_1"/>
    <property type="match status" value="1"/>
</dbReference>
<protein>
    <recommendedName>
        <fullName evidence="9">Guanylate cyclase domain-containing protein</fullName>
    </recommendedName>
</protein>